<protein>
    <recommendedName>
        <fullName evidence="3">Pectate lyase superfamily protein domain-containing protein</fullName>
    </recommendedName>
</protein>
<dbReference type="EMBL" id="NIBS01000029">
    <property type="protein sequence ID" value="PHM24102.1"/>
    <property type="molecule type" value="Genomic_DNA"/>
</dbReference>
<dbReference type="InterPro" id="IPR012334">
    <property type="entry name" value="Pectin_lyas_fold"/>
</dbReference>
<reference evidence="1 2" key="1">
    <citation type="journal article" date="2017" name="Nat. Microbiol.">
        <title>Natural product diversity associated with the nematode symbionts Photorhabdus and Xenorhabdus.</title>
        <authorList>
            <person name="Tobias N.J."/>
            <person name="Wolff H."/>
            <person name="Djahanschiri B."/>
            <person name="Grundmann F."/>
            <person name="Kronenwerth M."/>
            <person name="Shi Y.M."/>
            <person name="Simonyi S."/>
            <person name="Grun P."/>
            <person name="Shapiro-Ilan D."/>
            <person name="Pidot S.J."/>
            <person name="Stinear T.P."/>
            <person name="Ebersberger I."/>
            <person name="Bode H.B."/>
        </authorList>
    </citation>
    <scope>NUCLEOTIDE SEQUENCE [LARGE SCALE GENOMIC DNA]</scope>
    <source>
        <strain evidence="1 2">DSM 16342</strain>
    </source>
</reference>
<dbReference type="RefSeq" id="WP_099137202.1">
    <property type="nucleotide sequence ID" value="NZ_CAWNNJ010000096.1"/>
</dbReference>
<name>A0A2D0IQG2_XENBU</name>
<evidence type="ECO:0008006" key="3">
    <source>
        <dbReference type="Google" id="ProtNLM"/>
    </source>
</evidence>
<dbReference type="Gene3D" id="2.160.20.10">
    <property type="entry name" value="Single-stranded right-handed beta-helix, Pectin lyase-like"/>
    <property type="match status" value="1"/>
</dbReference>
<dbReference type="AlphaFoldDB" id="A0A2D0IQG2"/>
<gene>
    <name evidence="1" type="ORF">Xbud_03417</name>
</gene>
<sequence>MFHIINPLDFGAVGDGITDDTLALINAMNSIPDFGVLDLLGKKYSVYNSISGVTTGDAAPLNNILRLYNKNNITIRDGCIFSGNPTVSNNKFRYLTTLTIDGCNNIKVENVRLESKGENYGDTDASFNLDFEKRGRDINLLNPV</sequence>
<proteinExistence type="predicted"/>
<evidence type="ECO:0000313" key="1">
    <source>
        <dbReference type="EMBL" id="PHM24102.1"/>
    </source>
</evidence>
<dbReference type="OrthoDB" id="6502305at2"/>
<dbReference type="SUPFAM" id="SSF51126">
    <property type="entry name" value="Pectin lyase-like"/>
    <property type="match status" value="1"/>
</dbReference>
<dbReference type="Proteomes" id="UP000225833">
    <property type="component" value="Unassembled WGS sequence"/>
</dbReference>
<comment type="caution">
    <text evidence="1">The sequence shown here is derived from an EMBL/GenBank/DDBJ whole genome shotgun (WGS) entry which is preliminary data.</text>
</comment>
<organism evidence="1 2">
    <name type="scientific">Xenorhabdus budapestensis</name>
    <dbReference type="NCBI Taxonomy" id="290110"/>
    <lineage>
        <taxon>Bacteria</taxon>
        <taxon>Pseudomonadati</taxon>
        <taxon>Pseudomonadota</taxon>
        <taxon>Gammaproteobacteria</taxon>
        <taxon>Enterobacterales</taxon>
        <taxon>Morganellaceae</taxon>
        <taxon>Xenorhabdus</taxon>
    </lineage>
</organism>
<dbReference type="InterPro" id="IPR011050">
    <property type="entry name" value="Pectin_lyase_fold/virulence"/>
</dbReference>
<accession>A0A2D0IQG2</accession>
<evidence type="ECO:0000313" key="2">
    <source>
        <dbReference type="Proteomes" id="UP000225833"/>
    </source>
</evidence>